<keyword evidence="4" id="KW-0175">Coiled coil</keyword>
<accession>A0A7K4LUY0</accession>
<comment type="similarity">
    <text evidence="2">Belongs to the MYBBP1A family.</text>
</comment>
<dbReference type="InterPro" id="IPR016024">
    <property type="entry name" value="ARM-type_fold"/>
</dbReference>
<evidence type="ECO:0000256" key="4">
    <source>
        <dbReference type="SAM" id="Coils"/>
    </source>
</evidence>
<dbReference type="Proteomes" id="UP000534426">
    <property type="component" value="Unassembled WGS sequence"/>
</dbReference>
<evidence type="ECO:0000313" key="7">
    <source>
        <dbReference type="Proteomes" id="UP000534426"/>
    </source>
</evidence>
<dbReference type="EMBL" id="VWPW01025298">
    <property type="protein sequence ID" value="NWJ08504.1"/>
    <property type="molecule type" value="Genomic_DNA"/>
</dbReference>
<dbReference type="PANTHER" id="PTHR13213:SF2">
    <property type="entry name" value="MYB-BINDING PROTEIN 1A"/>
    <property type="match status" value="1"/>
</dbReference>
<feature type="non-terminal residue" evidence="6">
    <location>
        <position position="1"/>
    </location>
</feature>
<feature type="non-terminal residue" evidence="6">
    <location>
        <position position="1004"/>
    </location>
</feature>
<reference evidence="6 7" key="1">
    <citation type="submission" date="2019-09" db="EMBL/GenBank/DDBJ databases">
        <title>Bird 10,000 Genomes (B10K) Project - Family phase.</title>
        <authorList>
            <person name="Zhang G."/>
        </authorList>
    </citation>
    <scope>NUCLEOTIDE SEQUENCE [LARGE SCALE GENOMIC DNA]</scope>
    <source>
        <strain evidence="6">B10K-MSB-37135</strain>
        <tissue evidence="6">Heart</tissue>
    </source>
</reference>
<evidence type="ECO:0000256" key="3">
    <source>
        <dbReference type="ARBA" id="ARBA00023242"/>
    </source>
</evidence>
<comment type="subcellular location">
    <subcellularLocation>
        <location evidence="1">Nucleus</location>
    </subcellularLocation>
</comment>
<evidence type="ECO:0000256" key="1">
    <source>
        <dbReference type="ARBA" id="ARBA00004123"/>
    </source>
</evidence>
<evidence type="ECO:0000256" key="5">
    <source>
        <dbReference type="SAM" id="MobiDB-lite"/>
    </source>
</evidence>
<protein>
    <submittedName>
        <fullName evidence="6">MBB1A protein</fullName>
    </submittedName>
</protein>
<gene>
    <name evidence="6" type="primary">Mybbp1a</name>
    <name evidence="6" type="ORF">CRYUND_R06979</name>
</gene>
<name>A0A7K4LUY0_9AVES</name>
<dbReference type="GO" id="GO:0043565">
    <property type="term" value="F:sequence-specific DNA binding"/>
    <property type="evidence" value="ECO:0007669"/>
    <property type="project" value="TreeGrafter"/>
</dbReference>
<sequence>EPRAVLRQGRAFLDLFWDIARPEQEARLAATRGLLSHLRAGGKEDELQYALKRLVEGLAATREAARPGFSLALAQVLQAFEEIPVSSVLQQIKEKHNLEKVKKKLVRNAAFGNFFGVMALFQSGRLVKDQKALLESIQLLQQLAQHQAHLKDLPAKTLVDILSEVPEAVFEEVLFGILQADITSAFKSPENLHLLLVGIQKFPGVLKPKKLKKLFGSPTIVNEENIPRLVELLQSAAKSEKKDKKLPSIGYDLLHVSLKEGAFELFWKEAVENGLVKEKSGPVSYMCYRLLGSALPLLSLDQLRMVLKGKVMQQYGEHVVTTQLPDRFKFAPEMEAYVDEFLNRCDDPEKQLAVMIGFSTLTNQGYPVVPSIWKVVRHLQPVALQEYITWLKDMFLRPDLDCCLDFLTNRQKQNQENASTAQHKVARLRKWIIHRLVSIIESQVKKEESLVMDISRFCFFHAFFETKKKVSQIPETNALPSEPLDEQAHSLAANYFFGLLQTLNTLTVLGDSAKAAALREKHIHGVTADGKLWIFLLVEYANELLSNEKHVKAVRPFTKGQKDAWERTLQSVKNLQKKENKSDSAKIFAFQQLLLLMAIHLFKNPDETMELLSDLLDCTERAFSKEPQEANTENSEPGWVEVIVEILLSLLAQPSLLIRRISKSVFGRICPNLTKRGLQLILDILDPYQDQDEESAVVVMEESDKKTKSSLEGTDDEGSGDSSDEEGSEEENDSGDEDKNEEVDENFRSQLMNVLQAGNALFLHSKKQKGGDESDEEMDDEAMMALDKNISALFAEQQKRIQAKKDERNRMRKEKILRRDFKIKVLDLIEVFLSKQPENPLVFDIIEPLLQVIEQCMSSDSDKQEVDFLQKTAHIFTNSLCRAKQYCRKVDTLQEDLHALVEKLVKKARKHTDSSVALYYFSASLYLLKVLKGNVSDKTPAPPTPLPKKQGNSIPPASQLLSTGSLDVDRVTVIYQQALTQFLSKRNSALTASMFLDLFSRFPV</sequence>
<dbReference type="PANTHER" id="PTHR13213">
    <property type="entry name" value="MYB-BINDING PROTEIN 1A FAMILY MEMBER"/>
    <property type="match status" value="1"/>
</dbReference>
<keyword evidence="3" id="KW-0539">Nucleus</keyword>
<feature type="coiled-coil region" evidence="4">
    <location>
        <begin position="883"/>
        <end position="910"/>
    </location>
</feature>
<keyword evidence="7" id="KW-1185">Reference proteome</keyword>
<proteinExistence type="inferred from homology"/>
<dbReference type="AlphaFoldDB" id="A0A7K4LUY0"/>
<dbReference type="SUPFAM" id="SSF48371">
    <property type="entry name" value="ARM repeat"/>
    <property type="match status" value="1"/>
</dbReference>
<dbReference type="InterPro" id="IPR007015">
    <property type="entry name" value="DNA_pol_V/MYBBP1A"/>
</dbReference>
<feature type="region of interest" description="Disordered" evidence="5">
    <location>
        <begin position="693"/>
        <end position="742"/>
    </location>
</feature>
<evidence type="ECO:0000313" key="6">
    <source>
        <dbReference type="EMBL" id="NWJ08504.1"/>
    </source>
</evidence>
<feature type="compositionally biased region" description="Acidic residues" evidence="5">
    <location>
        <begin position="713"/>
        <end position="742"/>
    </location>
</feature>
<comment type="caution">
    <text evidence="6">The sequence shown here is derived from an EMBL/GenBank/DDBJ whole genome shotgun (WGS) entry which is preliminary data.</text>
</comment>
<dbReference type="GO" id="GO:0003714">
    <property type="term" value="F:transcription corepressor activity"/>
    <property type="evidence" value="ECO:0007669"/>
    <property type="project" value="TreeGrafter"/>
</dbReference>
<evidence type="ECO:0000256" key="2">
    <source>
        <dbReference type="ARBA" id="ARBA00006809"/>
    </source>
</evidence>
<dbReference type="GO" id="GO:0003723">
    <property type="term" value="F:RNA binding"/>
    <property type="evidence" value="ECO:0007669"/>
    <property type="project" value="TreeGrafter"/>
</dbReference>
<dbReference type="Pfam" id="PF04931">
    <property type="entry name" value="DNA_pol_phi"/>
    <property type="match status" value="1"/>
</dbReference>
<organism evidence="6 7">
    <name type="scientific">Crypturellus undulatus</name>
    <dbReference type="NCBI Taxonomy" id="48396"/>
    <lineage>
        <taxon>Eukaryota</taxon>
        <taxon>Metazoa</taxon>
        <taxon>Chordata</taxon>
        <taxon>Craniata</taxon>
        <taxon>Vertebrata</taxon>
        <taxon>Euteleostomi</taxon>
        <taxon>Archelosauria</taxon>
        <taxon>Archosauria</taxon>
        <taxon>Dinosauria</taxon>
        <taxon>Saurischia</taxon>
        <taxon>Theropoda</taxon>
        <taxon>Coelurosauria</taxon>
        <taxon>Aves</taxon>
        <taxon>Palaeognathae</taxon>
        <taxon>Tinamiformes</taxon>
        <taxon>Tinamidae</taxon>
        <taxon>Crypturellus</taxon>
    </lineage>
</organism>
<dbReference type="GO" id="GO:0005730">
    <property type="term" value="C:nucleolus"/>
    <property type="evidence" value="ECO:0007669"/>
    <property type="project" value="InterPro"/>
</dbReference>